<evidence type="ECO:0000313" key="5">
    <source>
        <dbReference type="EMBL" id="MBO8436966.1"/>
    </source>
</evidence>
<comment type="caution">
    <text evidence="5">The sequence shown here is derived from an EMBL/GenBank/DDBJ whole genome shotgun (WGS) entry which is preliminary data.</text>
</comment>
<accession>A0A9D9E2G6</accession>
<dbReference type="Proteomes" id="UP000823615">
    <property type="component" value="Unassembled WGS sequence"/>
</dbReference>
<evidence type="ECO:0000259" key="4">
    <source>
        <dbReference type="PROSITE" id="PS50932"/>
    </source>
</evidence>
<keyword evidence="3" id="KW-0804">Transcription</keyword>
<dbReference type="PROSITE" id="PS00356">
    <property type="entry name" value="HTH_LACI_1"/>
    <property type="match status" value="1"/>
</dbReference>
<dbReference type="CDD" id="cd01392">
    <property type="entry name" value="HTH_LacI"/>
    <property type="match status" value="1"/>
</dbReference>
<dbReference type="Gene3D" id="1.10.260.40">
    <property type="entry name" value="lambda repressor-like DNA-binding domains"/>
    <property type="match status" value="1"/>
</dbReference>
<dbReference type="InterPro" id="IPR000843">
    <property type="entry name" value="HTH_LacI"/>
</dbReference>
<proteinExistence type="predicted"/>
<feature type="domain" description="HTH lacI-type" evidence="4">
    <location>
        <begin position="2"/>
        <end position="56"/>
    </location>
</feature>
<dbReference type="EMBL" id="JADIMT010000094">
    <property type="protein sequence ID" value="MBO8436966.1"/>
    <property type="molecule type" value="Genomic_DNA"/>
</dbReference>
<dbReference type="AlphaFoldDB" id="A0A9D9E2G6"/>
<dbReference type="PANTHER" id="PTHR30146">
    <property type="entry name" value="LACI-RELATED TRANSCRIPTIONAL REPRESSOR"/>
    <property type="match status" value="1"/>
</dbReference>
<sequence length="342" mass="37755">MITLKEIAQRAGVSLGTVDRVLHNRGRVSKENIERVMQIAHENGYVPNQLARRLKQGQRLRFGIVIPDISTEYGYWAQIADGIEEARKEIAPMEADVVYSFFDRHEEGSFASAVSSLFSSHIDAWVIAPIADNSMQSVIASHADVPFAFIDSSLPGLNPGWNFAQDPVRAGKTAARLMLLSDPGIRRVITLQGDEGAFNGEMRASAFADEFRQKRCDADIINVYADDPLDIAEAIKEAAKEAALFGLFVVNDQAAIVCSTLEEPLLEKARIIGFDLSDENRKCLLSGEIFAIIGQRPRAQGHDAVIAMYNYFTLPSSTEEGNLSAPVDIYIKENIPESSHWL</sequence>
<dbReference type="SUPFAM" id="SSF47413">
    <property type="entry name" value="lambda repressor-like DNA-binding domains"/>
    <property type="match status" value="1"/>
</dbReference>
<evidence type="ECO:0000256" key="1">
    <source>
        <dbReference type="ARBA" id="ARBA00023015"/>
    </source>
</evidence>
<reference evidence="5" key="2">
    <citation type="journal article" date="2021" name="PeerJ">
        <title>Extensive microbial diversity within the chicken gut microbiome revealed by metagenomics and culture.</title>
        <authorList>
            <person name="Gilroy R."/>
            <person name="Ravi A."/>
            <person name="Getino M."/>
            <person name="Pursley I."/>
            <person name="Horton D.L."/>
            <person name="Alikhan N.F."/>
            <person name="Baker D."/>
            <person name="Gharbi K."/>
            <person name="Hall N."/>
            <person name="Watson M."/>
            <person name="Adriaenssens E.M."/>
            <person name="Foster-Nyarko E."/>
            <person name="Jarju S."/>
            <person name="Secka A."/>
            <person name="Antonio M."/>
            <person name="Oren A."/>
            <person name="Chaudhuri R.R."/>
            <person name="La Ragione R."/>
            <person name="Hildebrand F."/>
            <person name="Pallen M.J."/>
        </authorList>
    </citation>
    <scope>NUCLEOTIDE SEQUENCE</scope>
    <source>
        <strain evidence="5">7293</strain>
    </source>
</reference>
<keyword evidence="1" id="KW-0805">Transcription regulation</keyword>
<keyword evidence="2 5" id="KW-0238">DNA-binding</keyword>
<gene>
    <name evidence="5" type="ORF">IAA97_08315</name>
</gene>
<dbReference type="InterPro" id="IPR010982">
    <property type="entry name" value="Lambda_DNA-bd_dom_sf"/>
</dbReference>
<dbReference type="SMART" id="SM00354">
    <property type="entry name" value="HTH_LACI"/>
    <property type="match status" value="1"/>
</dbReference>
<dbReference type="Pfam" id="PF13407">
    <property type="entry name" value="Peripla_BP_4"/>
    <property type="match status" value="1"/>
</dbReference>
<dbReference type="Pfam" id="PF00356">
    <property type="entry name" value="LacI"/>
    <property type="match status" value="1"/>
</dbReference>
<dbReference type="Gene3D" id="3.40.50.2300">
    <property type="match status" value="2"/>
</dbReference>
<dbReference type="PANTHER" id="PTHR30146:SF144">
    <property type="entry name" value="LACI-FAMILY TRANSCRIPTION REGULATOR"/>
    <property type="match status" value="1"/>
</dbReference>
<evidence type="ECO:0000313" key="6">
    <source>
        <dbReference type="Proteomes" id="UP000823615"/>
    </source>
</evidence>
<evidence type="ECO:0000256" key="2">
    <source>
        <dbReference type="ARBA" id="ARBA00023125"/>
    </source>
</evidence>
<reference evidence="5" key="1">
    <citation type="submission" date="2020-10" db="EMBL/GenBank/DDBJ databases">
        <authorList>
            <person name="Gilroy R."/>
        </authorList>
    </citation>
    <scope>NUCLEOTIDE SEQUENCE</scope>
    <source>
        <strain evidence="5">7293</strain>
    </source>
</reference>
<organism evidence="5 6">
    <name type="scientific">Candidatus Ornithospirochaeta stercoripullorum</name>
    <dbReference type="NCBI Taxonomy" id="2840899"/>
    <lineage>
        <taxon>Bacteria</taxon>
        <taxon>Pseudomonadati</taxon>
        <taxon>Spirochaetota</taxon>
        <taxon>Spirochaetia</taxon>
        <taxon>Spirochaetales</taxon>
        <taxon>Spirochaetaceae</taxon>
        <taxon>Spirochaetaceae incertae sedis</taxon>
        <taxon>Candidatus Ornithospirochaeta</taxon>
    </lineage>
</organism>
<evidence type="ECO:0000256" key="3">
    <source>
        <dbReference type="ARBA" id="ARBA00023163"/>
    </source>
</evidence>
<protein>
    <submittedName>
        <fullName evidence="5">LacI family DNA-binding transcriptional regulator</fullName>
    </submittedName>
</protein>
<dbReference type="SUPFAM" id="SSF53822">
    <property type="entry name" value="Periplasmic binding protein-like I"/>
    <property type="match status" value="1"/>
</dbReference>
<name>A0A9D9E2G6_9SPIO</name>
<dbReference type="GO" id="GO:0000976">
    <property type="term" value="F:transcription cis-regulatory region binding"/>
    <property type="evidence" value="ECO:0007669"/>
    <property type="project" value="TreeGrafter"/>
</dbReference>
<dbReference type="GO" id="GO:0003700">
    <property type="term" value="F:DNA-binding transcription factor activity"/>
    <property type="evidence" value="ECO:0007669"/>
    <property type="project" value="TreeGrafter"/>
</dbReference>
<dbReference type="PROSITE" id="PS50932">
    <property type="entry name" value="HTH_LACI_2"/>
    <property type="match status" value="1"/>
</dbReference>
<dbReference type="InterPro" id="IPR025997">
    <property type="entry name" value="SBP_2_dom"/>
</dbReference>
<dbReference type="InterPro" id="IPR028082">
    <property type="entry name" value="Peripla_BP_I"/>
</dbReference>